<gene>
    <name evidence="1" type="ORF">NEOCIP111885_04209</name>
</gene>
<dbReference type="AlphaFoldDB" id="A0A9C7GE09"/>
<evidence type="ECO:0000313" key="1">
    <source>
        <dbReference type="EMBL" id="CAG9610435.1"/>
    </source>
</evidence>
<dbReference type="RefSeq" id="WP_230498801.1">
    <property type="nucleotide sequence ID" value="NZ_CAKJTG010000036.1"/>
</dbReference>
<accession>A0A9C7GE09</accession>
<proteinExistence type="predicted"/>
<comment type="caution">
    <text evidence="1">The sequence shown here is derived from an EMBL/GenBank/DDBJ whole genome shotgun (WGS) entry which is preliminary data.</text>
</comment>
<protein>
    <submittedName>
        <fullName evidence="1">Uncharacterized protein</fullName>
    </submittedName>
</protein>
<sequence length="102" mass="11730">MEKKPVSPIKMQPYFPTPAPIAPIQQPESPQMMPMPMPAPEYVLPQQCPPYPMQPICCPPIFNPCCPPIPRPCGCMGPMHHQYPFYPQYQPYFNQGQYPYGY</sequence>
<organism evidence="1 2">
    <name type="scientific">Pseudoneobacillus rhizosphaerae</name>
    <dbReference type="NCBI Taxonomy" id="2880968"/>
    <lineage>
        <taxon>Bacteria</taxon>
        <taxon>Bacillati</taxon>
        <taxon>Bacillota</taxon>
        <taxon>Bacilli</taxon>
        <taxon>Bacillales</taxon>
        <taxon>Bacillaceae</taxon>
        <taxon>Pseudoneobacillus</taxon>
    </lineage>
</organism>
<dbReference type="EMBL" id="CAKJTG010000036">
    <property type="protein sequence ID" value="CAG9610435.1"/>
    <property type="molecule type" value="Genomic_DNA"/>
</dbReference>
<dbReference type="Proteomes" id="UP000789845">
    <property type="component" value="Unassembled WGS sequence"/>
</dbReference>
<reference evidence="1" key="1">
    <citation type="submission" date="2021-10" db="EMBL/GenBank/DDBJ databases">
        <authorList>
            <person name="Criscuolo A."/>
        </authorList>
    </citation>
    <scope>NUCLEOTIDE SEQUENCE</scope>
    <source>
        <strain evidence="1">CIP111885</strain>
    </source>
</reference>
<name>A0A9C7GE09_9BACI</name>
<keyword evidence="2" id="KW-1185">Reference proteome</keyword>
<evidence type="ECO:0000313" key="2">
    <source>
        <dbReference type="Proteomes" id="UP000789845"/>
    </source>
</evidence>